<sequence>MLPKGKITYSHDVIFDEDKFPLPPSKMSIVPSSMANEDYFLNATSSNLNNPVPSVVNEEATVQQSSQSAPRRPGWDILLTSNIAPKNISSNLDQANIWEGKHRRAKITIINHLSKNSKS</sequence>
<proteinExistence type="predicted"/>
<evidence type="ECO:0000313" key="1">
    <source>
        <dbReference type="EMBL" id="MBW0551233.1"/>
    </source>
</evidence>
<dbReference type="EMBL" id="AVOT02057050">
    <property type="protein sequence ID" value="MBW0551233.1"/>
    <property type="molecule type" value="Genomic_DNA"/>
</dbReference>
<keyword evidence="2" id="KW-1185">Reference proteome</keyword>
<comment type="caution">
    <text evidence="1">The sequence shown here is derived from an EMBL/GenBank/DDBJ whole genome shotgun (WGS) entry which is preliminary data.</text>
</comment>
<reference evidence="1" key="1">
    <citation type="submission" date="2021-03" db="EMBL/GenBank/DDBJ databases">
        <title>Draft genome sequence of rust myrtle Austropuccinia psidii MF-1, a brazilian biotype.</title>
        <authorList>
            <person name="Quecine M.C."/>
            <person name="Pachon D.M.R."/>
            <person name="Bonatelli M.L."/>
            <person name="Correr F.H."/>
            <person name="Franceschini L.M."/>
            <person name="Leite T.F."/>
            <person name="Margarido G.R.A."/>
            <person name="Almeida C.A."/>
            <person name="Ferrarezi J.A."/>
            <person name="Labate C.A."/>
        </authorList>
    </citation>
    <scope>NUCLEOTIDE SEQUENCE</scope>
    <source>
        <strain evidence="1">MF-1</strain>
    </source>
</reference>
<protein>
    <submittedName>
        <fullName evidence="1">Uncharacterized protein</fullName>
    </submittedName>
</protein>
<evidence type="ECO:0000313" key="2">
    <source>
        <dbReference type="Proteomes" id="UP000765509"/>
    </source>
</evidence>
<name>A0A9Q3IWE6_9BASI</name>
<dbReference type="Proteomes" id="UP000765509">
    <property type="component" value="Unassembled WGS sequence"/>
</dbReference>
<dbReference type="AlphaFoldDB" id="A0A9Q3IWE6"/>
<organism evidence="1 2">
    <name type="scientific">Austropuccinia psidii MF-1</name>
    <dbReference type="NCBI Taxonomy" id="1389203"/>
    <lineage>
        <taxon>Eukaryota</taxon>
        <taxon>Fungi</taxon>
        <taxon>Dikarya</taxon>
        <taxon>Basidiomycota</taxon>
        <taxon>Pucciniomycotina</taxon>
        <taxon>Pucciniomycetes</taxon>
        <taxon>Pucciniales</taxon>
        <taxon>Sphaerophragmiaceae</taxon>
        <taxon>Austropuccinia</taxon>
    </lineage>
</organism>
<gene>
    <name evidence="1" type="ORF">O181_090948</name>
</gene>
<accession>A0A9Q3IWE6</accession>
<dbReference type="OrthoDB" id="2514243at2759"/>